<proteinExistence type="inferred from homology"/>
<comment type="similarity">
    <text evidence="2">Belongs to the SKP1 family.</text>
</comment>
<keyword evidence="10" id="KW-1133">Transmembrane helix</keyword>
<evidence type="ECO:0000256" key="6">
    <source>
        <dbReference type="ARBA" id="ARBA00030035"/>
    </source>
</evidence>
<dbReference type="GO" id="GO:0101026">
    <property type="term" value="P:mitotic nuclear membrane biogenesis"/>
    <property type="evidence" value="ECO:0007669"/>
    <property type="project" value="EnsemblFungi"/>
</dbReference>
<evidence type="ECO:0000259" key="12">
    <source>
        <dbReference type="Pfam" id="PF03931"/>
    </source>
</evidence>
<protein>
    <recommendedName>
        <fullName evidence="4">E3 ubiquitin ligase complex SCF subunit sconC</fullName>
    </recommendedName>
    <alternativeName>
        <fullName evidence="7">Sulfur controller C</fullName>
    </alternativeName>
    <alternativeName>
        <fullName evidence="6">Sulfur metabolite repression control protein C</fullName>
    </alternativeName>
</protein>
<dbReference type="GO" id="GO:0043224">
    <property type="term" value="C:nuclear SCF ubiquitin ligase complex"/>
    <property type="evidence" value="ECO:0007669"/>
    <property type="project" value="EnsemblFungi"/>
</dbReference>
<dbReference type="GO" id="GO:0016301">
    <property type="term" value="F:kinase activity"/>
    <property type="evidence" value="ECO:0007669"/>
    <property type="project" value="UniProtKB-KW"/>
</dbReference>
<gene>
    <name evidence="13" type="ORF">EMCG_01974</name>
</gene>
<dbReference type="VEuPathDB" id="FungiDB:EMCG_01974"/>
<accession>A0A0G2I0S8</accession>
<evidence type="ECO:0000256" key="5">
    <source>
        <dbReference type="ARBA" id="ARBA00022786"/>
    </source>
</evidence>
<evidence type="ECO:0000256" key="1">
    <source>
        <dbReference type="ARBA" id="ARBA00004906"/>
    </source>
</evidence>
<feature type="domain" description="SKP1 component POZ" evidence="12">
    <location>
        <begin position="70"/>
        <end position="117"/>
    </location>
</feature>
<dbReference type="Proteomes" id="UP000034164">
    <property type="component" value="Unassembled WGS sequence"/>
</dbReference>
<dbReference type="EMBL" id="LCZI01000927">
    <property type="protein sequence ID" value="KKZ63740.1"/>
    <property type="molecule type" value="Genomic_DNA"/>
</dbReference>
<feature type="domain" description="SKP1 component dimerisation" evidence="11">
    <location>
        <begin position="165"/>
        <end position="212"/>
    </location>
</feature>
<dbReference type="GO" id="GO:0045841">
    <property type="term" value="P:negative regulation of mitotic metaphase/anaphase transition"/>
    <property type="evidence" value="ECO:0007669"/>
    <property type="project" value="EnsemblFungi"/>
</dbReference>
<feature type="region of interest" description="Disordered" evidence="9">
    <location>
        <begin position="1"/>
        <end position="30"/>
    </location>
</feature>
<dbReference type="GO" id="GO:0043291">
    <property type="term" value="C:RAVE complex"/>
    <property type="evidence" value="ECO:0007669"/>
    <property type="project" value="EnsemblFungi"/>
</dbReference>
<dbReference type="GO" id="GO:0017117">
    <property type="term" value="C:single-stranded DNA-dependent ATP-dependent DNA helicase complex"/>
    <property type="evidence" value="ECO:0007669"/>
    <property type="project" value="EnsemblFungi"/>
</dbReference>
<dbReference type="Pfam" id="PF01466">
    <property type="entry name" value="Skp1"/>
    <property type="match status" value="1"/>
</dbReference>
<evidence type="ECO:0000256" key="10">
    <source>
        <dbReference type="SAM" id="Phobius"/>
    </source>
</evidence>
<dbReference type="PANTHER" id="PTHR11165">
    <property type="entry name" value="SKP1"/>
    <property type="match status" value="1"/>
</dbReference>
<dbReference type="InterPro" id="IPR001232">
    <property type="entry name" value="SKP1-like"/>
</dbReference>
<dbReference type="InterPro" id="IPR016073">
    <property type="entry name" value="Skp1_comp_POZ"/>
</dbReference>
<dbReference type="InterPro" id="IPR016072">
    <property type="entry name" value="Skp1_comp_dimer"/>
</dbReference>
<keyword evidence="13" id="KW-0418">Kinase</keyword>
<evidence type="ECO:0000313" key="14">
    <source>
        <dbReference type="Proteomes" id="UP000034164"/>
    </source>
</evidence>
<dbReference type="OrthoDB" id="2342932at2759"/>
<feature type="transmembrane region" description="Helical" evidence="10">
    <location>
        <begin position="215"/>
        <end position="237"/>
    </location>
</feature>
<comment type="function">
    <text evidence="8">Essential component of the SCF (SKP1-CUL1-F-box protein) E3 ubiquitin ligase complexes, which mediate the ubiquitination and subsequent proteasomal degradation of target proteins. Controls sulfur metabolite repression, probably by mediating the inactivation or degradation of the metR transcription factor.</text>
</comment>
<evidence type="ECO:0000256" key="8">
    <source>
        <dbReference type="ARBA" id="ARBA00045385"/>
    </source>
</evidence>
<reference evidence="14" key="1">
    <citation type="journal article" date="2015" name="PLoS Genet.">
        <title>The dynamic genome and transcriptome of the human fungal pathogen Blastomyces and close relative Emmonsia.</title>
        <authorList>
            <person name="Munoz J.F."/>
            <person name="Gauthier G.M."/>
            <person name="Desjardins C.A."/>
            <person name="Gallo J.E."/>
            <person name="Holder J."/>
            <person name="Sullivan T.D."/>
            <person name="Marty A.J."/>
            <person name="Carmen J.C."/>
            <person name="Chen Z."/>
            <person name="Ding L."/>
            <person name="Gujja S."/>
            <person name="Magrini V."/>
            <person name="Misas E."/>
            <person name="Mitreva M."/>
            <person name="Priest M."/>
            <person name="Saif S."/>
            <person name="Whiston E.A."/>
            <person name="Young S."/>
            <person name="Zeng Q."/>
            <person name="Goldman W.E."/>
            <person name="Mardis E.R."/>
            <person name="Taylor J.W."/>
            <person name="McEwen J.G."/>
            <person name="Clay O.K."/>
            <person name="Klein B.S."/>
            <person name="Cuomo C.A."/>
        </authorList>
    </citation>
    <scope>NUCLEOTIDE SEQUENCE [LARGE SCALE GENOMIC DNA]</scope>
    <source>
        <strain evidence="14">UAMH 3008</strain>
    </source>
</reference>
<dbReference type="InterPro" id="IPR036296">
    <property type="entry name" value="SKP1-like_dim_sf"/>
</dbReference>
<evidence type="ECO:0000259" key="11">
    <source>
        <dbReference type="Pfam" id="PF01466"/>
    </source>
</evidence>
<comment type="pathway">
    <text evidence="1">Protein modification; protein ubiquitination.</text>
</comment>
<comment type="subunit">
    <text evidence="3">Component of the SCF (SKP1-CUL1-F-box protein) E3 ubiquitin ligase complexes.</text>
</comment>
<evidence type="ECO:0000313" key="13">
    <source>
        <dbReference type="EMBL" id="KKZ63740.1"/>
    </source>
</evidence>
<dbReference type="GO" id="GO:0000018">
    <property type="term" value="P:regulation of DNA recombination"/>
    <property type="evidence" value="ECO:0007669"/>
    <property type="project" value="EnsemblFungi"/>
</dbReference>
<dbReference type="SUPFAM" id="SSF81382">
    <property type="entry name" value="Skp1 dimerisation domain-like"/>
    <property type="match status" value="1"/>
</dbReference>
<dbReference type="GO" id="GO:0000712">
    <property type="term" value="P:resolution of meiotic recombination intermediates"/>
    <property type="evidence" value="ECO:0007669"/>
    <property type="project" value="EnsemblFungi"/>
</dbReference>
<evidence type="ECO:0000256" key="7">
    <source>
        <dbReference type="ARBA" id="ARBA00032114"/>
    </source>
</evidence>
<evidence type="ECO:0000256" key="9">
    <source>
        <dbReference type="SAM" id="MobiDB-lite"/>
    </source>
</evidence>
<organism evidence="13 14">
    <name type="scientific">[Emmonsia] crescens</name>
    <dbReference type="NCBI Taxonomy" id="73230"/>
    <lineage>
        <taxon>Eukaryota</taxon>
        <taxon>Fungi</taxon>
        <taxon>Dikarya</taxon>
        <taxon>Ascomycota</taxon>
        <taxon>Pezizomycotina</taxon>
        <taxon>Eurotiomycetes</taxon>
        <taxon>Eurotiomycetidae</taxon>
        <taxon>Onygenales</taxon>
        <taxon>Ajellomycetaceae</taxon>
        <taxon>Emergomyces</taxon>
    </lineage>
</organism>
<keyword evidence="5" id="KW-0833">Ubl conjugation pathway</keyword>
<dbReference type="Gene3D" id="3.30.710.10">
    <property type="entry name" value="Potassium Channel Kv1.1, Chain A"/>
    <property type="match status" value="1"/>
</dbReference>
<evidence type="ECO:0000256" key="4">
    <source>
        <dbReference type="ARBA" id="ARBA00018943"/>
    </source>
</evidence>
<dbReference type="InterPro" id="IPR011333">
    <property type="entry name" value="SKP1/BTB/POZ_sf"/>
</dbReference>
<comment type="caution">
    <text evidence="13">The sequence shown here is derived from an EMBL/GenBank/DDBJ whole genome shotgun (WGS) entry which is preliminary data.</text>
</comment>
<keyword evidence="10" id="KW-0812">Transmembrane</keyword>
<evidence type="ECO:0000256" key="2">
    <source>
        <dbReference type="ARBA" id="ARBA00009993"/>
    </source>
</evidence>
<dbReference type="FunFam" id="3.30.710.10:FF:000026">
    <property type="entry name" value="E3 ubiquitin ligase complex SCF subunit"/>
    <property type="match status" value="1"/>
</dbReference>
<name>A0A0G2I0S8_9EURO</name>
<sequence>MSPPAKDDANVSSAGKNEVRLIPSDEPQGGPGIAVGMLQSLLVSFETRTWRAEYPCENLLETSRLILFRERSIIERSILIKNMLEDVGGGSIEDEIPIPNVNRAVLEKVIAWCTKHQGDPPSTGDEDNDSRRKTTDIDEWDQKFMQVDQEMLFEIILAANYLDIKALLDIGCKTVANMIKGKSPEDIRKTFNIQNDFTPEEEAQIRAENEWAEEYVSFSLISHAFFFPLCIILTAIYSR</sequence>
<evidence type="ECO:0000256" key="3">
    <source>
        <dbReference type="ARBA" id="ARBA00011194"/>
    </source>
</evidence>
<dbReference type="SUPFAM" id="SSF54695">
    <property type="entry name" value="POZ domain"/>
    <property type="match status" value="1"/>
</dbReference>
<dbReference type="GO" id="GO:0031146">
    <property type="term" value="P:SCF-dependent proteasomal ubiquitin-dependent protein catabolic process"/>
    <property type="evidence" value="ECO:0007669"/>
    <property type="project" value="EnsemblFungi"/>
</dbReference>
<dbReference type="AlphaFoldDB" id="A0A0G2I0S8"/>
<dbReference type="InterPro" id="IPR016897">
    <property type="entry name" value="SKP1"/>
</dbReference>
<dbReference type="SMART" id="SM00512">
    <property type="entry name" value="Skp1"/>
    <property type="match status" value="1"/>
</dbReference>
<keyword evidence="13" id="KW-0808">Transferase</keyword>
<keyword evidence="10" id="KW-0472">Membrane</keyword>
<dbReference type="Pfam" id="PF03931">
    <property type="entry name" value="Skp1_POZ"/>
    <property type="match status" value="1"/>
</dbReference>
<dbReference type="CDD" id="cd18322">
    <property type="entry name" value="BTB_POZ_SKP1"/>
    <property type="match status" value="1"/>
</dbReference>